<reference evidence="1 2" key="1">
    <citation type="submission" date="2018-03" db="EMBL/GenBank/DDBJ databases">
        <title>The draft genome of Sphingosinicella sp. GL-C-18.</title>
        <authorList>
            <person name="Liu L."/>
            <person name="Li L."/>
            <person name="Liang L."/>
            <person name="Zhang X."/>
            <person name="Wang T."/>
        </authorList>
    </citation>
    <scope>NUCLEOTIDE SEQUENCE [LARGE SCALE GENOMIC DNA]</scope>
    <source>
        <strain evidence="1 2">GL-C-18</strain>
    </source>
</reference>
<dbReference type="InterPro" id="IPR011049">
    <property type="entry name" value="Serralysin-like_metalloprot_C"/>
</dbReference>
<proteinExistence type="predicted"/>
<dbReference type="EMBL" id="PXYI01000006">
    <property type="protein sequence ID" value="PSJ38528.1"/>
    <property type="molecule type" value="Genomic_DNA"/>
</dbReference>
<name>A0A2P7QKP3_9SPHN</name>
<evidence type="ECO:0000313" key="1">
    <source>
        <dbReference type="EMBL" id="PSJ38528.1"/>
    </source>
</evidence>
<sequence>MDKNERAAVNAPAAAAVNTPPVWSGLDPVDMVENGPAVATFANARISDVDLDVLNGGLGNYQGAWLFVLSHEYDVHSFVAGSSFTIEKSPVEDFYFLKHDGLAFARYRIGYNSHDPSSYDQSIDFTSEGTIATSALVNDVIRSFRMEYRLNPSPTQTSDAIVFGDATGPSPNVSVGIAPINMTQVNDAPTNVVPGPQFVASSTDLVFTTANQNQLVVRDPDMPDYLEEQGILEVTIAALHGSMTFASAAGLSFSSGDGTADATMTFRGTIAAINTALDGLAYRSDPGYSGQDTVTVTTSDLGATGIGGVLIDQDSFTIDVAPDLDLVGEAGNERLFGTEAADIFQVQQGGEDRAEGRGGDDLFAFGAEWSVGDSVLGGTGFDTLQLAGSYDFTFGGDQLSGIERLLLIGGRTGVPWDYHLTMADGNVDPGERMIVDASDLVRTESLTFDGRAERYPLGSYEVVGGFGADTVYGSMSDDRLSGGNGDDKLYGAGGNDVLFGGLGADFLTGNGPGTTFFYTSAAESTTTRFDTIEDFSYWVFGDKIDLPFEVSGWSGNLTTGALSTATFGGDLRRAVNTSLENHSAVLFTPNSGDFAGRTFVVIDGDGDGSYTAVQDYVIEFAHPRLPIDTSVDIFI</sequence>
<organism evidence="1 2">
    <name type="scientific">Allosphingosinicella deserti</name>
    <dbReference type="NCBI Taxonomy" id="2116704"/>
    <lineage>
        <taxon>Bacteria</taxon>
        <taxon>Pseudomonadati</taxon>
        <taxon>Pseudomonadota</taxon>
        <taxon>Alphaproteobacteria</taxon>
        <taxon>Sphingomonadales</taxon>
        <taxon>Sphingomonadaceae</taxon>
        <taxon>Allosphingosinicella</taxon>
    </lineage>
</organism>
<dbReference type="Pfam" id="PF00353">
    <property type="entry name" value="HemolysinCabind"/>
    <property type="match status" value="1"/>
</dbReference>
<keyword evidence="2" id="KW-1185">Reference proteome</keyword>
<evidence type="ECO:0000313" key="2">
    <source>
        <dbReference type="Proteomes" id="UP000241167"/>
    </source>
</evidence>
<dbReference type="InterPro" id="IPR001343">
    <property type="entry name" value="Hemolysn_Ca-bd"/>
</dbReference>
<dbReference type="SUPFAM" id="SSF51120">
    <property type="entry name" value="beta-Roll"/>
    <property type="match status" value="1"/>
</dbReference>
<accession>A0A2P7QKP3</accession>
<comment type="caution">
    <text evidence="1">The sequence shown here is derived from an EMBL/GenBank/DDBJ whole genome shotgun (WGS) entry which is preliminary data.</text>
</comment>
<dbReference type="InterPro" id="IPR018511">
    <property type="entry name" value="Hemolysin-typ_Ca-bd_CS"/>
</dbReference>
<gene>
    <name evidence="1" type="ORF">C7I55_19070</name>
</gene>
<dbReference type="Gene3D" id="2.150.10.10">
    <property type="entry name" value="Serralysin-like metalloprotease, C-terminal"/>
    <property type="match status" value="1"/>
</dbReference>
<dbReference type="PRINTS" id="PR00313">
    <property type="entry name" value="CABNDNGRPT"/>
</dbReference>
<dbReference type="PROSITE" id="PS00330">
    <property type="entry name" value="HEMOLYSIN_CALCIUM"/>
    <property type="match status" value="1"/>
</dbReference>
<dbReference type="AlphaFoldDB" id="A0A2P7QKP3"/>
<dbReference type="GO" id="GO:0005509">
    <property type="term" value="F:calcium ion binding"/>
    <property type="evidence" value="ECO:0007669"/>
    <property type="project" value="InterPro"/>
</dbReference>
<dbReference type="Proteomes" id="UP000241167">
    <property type="component" value="Unassembled WGS sequence"/>
</dbReference>
<protein>
    <recommendedName>
        <fullName evidence="3">Calcium-binding protein</fullName>
    </recommendedName>
</protein>
<evidence type="ECO:0008006" key="3">
    <source>
        <dbReference type="Google" id="ProtNLM"/>
    </source>
</evidence>